<dbReference type="GO" id="GO:0005730">
    <property type="term" value="C:nucleolus"/>
    <property type="evidence" value="ECO:0007669"/>
    <property type="project" value="UniProtKB-SubCell"/>
</dbReference>
<comment type="subcellular location">
    <subcellularLocation>
        <location evidence="5">Nucleus</location>
        <location evidence="5">Nucleolus</location>
    </subcellularLocation>
    <subcellularLocation>
        <location evidence="5">Nucleus</location>
        <location evidence="5">Nucleoplasm</location>
    </subcellularLocation>
</comment>
<organism evidence="7 8">
    <name type="scientific">Ceratosolen solmsi marchali</name>
    <dbReference type="NCBI Taxonomy" id="326594"/>
    <lineage>
        <taxon>Eukaryota</taxon>
        <taxon>Metazoa</taxon>
        <taxon>Ecdysozoa</taxon>
        <taxon>Arthropoda</taxon>
        <taxon>Hexapoda</taxon>
        <taxon>Insecta</taxon>
        <taxon>Pterygota</taxon>
        <taxon>Neoptera</taxon>
        <taxon>Endopterygota</taxon>
        <taxon>Hymenoptera</taxon>
        <taxon>Apocrita</taxon>
        <taxon>Proctotrupomorpha</taxon>
        <taxon>Chalcidoidea</taxon>
        <taxon>Agaonidae</taxon>
        <taxon>Agaoninae</taxon>
        <taxon>Ceratosolen</taxon>
    </lineage>
</organism>
<comment type="function">
    <text evidence="5">May play a role in ribosome biogenesis.</text>
</comment>
<dbReference type="InterPro" id="IPR011687">
    <property type="entry name" value="Nop53/GLTSCR2"/>
</dbReference>
<evidence type="ECO:0000256" key="1">
    <source>
        <dbReference type="ARBA" id="ARBA00008838"/>
    </source>
</evidence>
<dbReference type="Pfam" id="PF07767">
    <property type="entry name" value="Nop53"/>
    <property type="match status" value="1"/>
</dbReference>
<dbReference type="Proteomes" id="UP000695007">
    <property type="component" value="Unplaced"/>
</dbReference>
<evidence type="ECO:0000313" key="8">
    <source>
        <dbReference type="RefSeq" id="XP_011501163.1"/>
    </source>
</evidence>
<dbReference type="PIRSF" id="PIRSF017302">
    <property type="entry name" value="Gltscr2"/>
    <property type="match status" value="1"/>
</dbReference>
<keyword evidence="4 5" id="KW-0539">Nucleus</keyword>
<accession>A0AAJ7DYK7</accession>
<evidence type="ECO:0000313" key="7">
    <source>
        <dbReference type="Proteomes" id="UP000695007"/>
    </source>
</evidence>
<dbReference type="RefSeq" id="XP_011501163.1">
    <property type="nucleotide sequence ID" value="XM_011502861.1"/>
</dbReference>
<evidence type="ECO:0000256" key="3">
    <source>
        <dbReference type="ARBA" id="ARBA00022517"/>
    </source>
</evidence>
<feature type="coiled-coil region" evidence="6">
    <location>
        <begin position="273"/>
        <end position="362"/>
    </location>
</feature>
<evidence type="ECO:0000256" key="4">
    <source>
        <dbReference type="ARBA" id="ARBA00023242"/>
    </source>
</evidence>
<dbReference type="PANTHER" id="PTHR14211:SF7">
    <property type="entry name" value="RIBOSOME BIOGENESIS PROTEIN NOP53"/>
    <property type="match status" value="1"/>
</dbReference>
<dbReference type="KEGG" id="csol:105364831"/>
<keyword evidence="3 5" id="KW-0690">Ribosome biogenesis</keyword>
<dbReference type="GO" id="GO:0000027">
    <property type="term" value="P:ribosomal large subunit assembly"/>
    <property type="evidence" value="ECO:0007669"/>
    <property type="project" value="UniProtKB-UniRule"/>
</dbReference>
<dbReference type="GeneID" id="105364831"/>
<evidence type="ECO:0000256" key="5">
    <source>
        <dbReference type="PIRNR" id="PIRNR017302"/>
    </source>
</evidence>
<gene>
    <name evidence="8" type="primary">LOC105364831</name>
</gene>
<keyword evidence="6" id="KW-0175">Coiled coil</keyword>
<protein>
    <recommendedName>
        <fullName evidence="2 5">Ribosome biogenesis protein NOP53</fullName>
    </recommendedName>
</protein>
<name>A0AAJ7DYK7_9HYME</name>
<evidence type="ECO:0000256" key="6">
    <source>
        <dbReference type="SAM" id="Coils"/>
    </source>
</evidence>
<dbReference type="GO" id="GO:0006364">
    <property type="term" value="P:rRNA processing"/>
    <property type="evidence" value="ECO:0007669"/>
    <property type="project" value="TreeGrafter"/>
</dbReference>
<proteinExistence type="inferred from homology"/>
<dbReference type="GO" id="GO:0008097">
    <property type="term" value="F:5S rRNA binding"/>
    <property type="evidence" value="ECO:0007669"/>
    <property type="project" value="TreeGrafter"/>
</dbReference>
<keyword evidence="7" id="KW-1185">Reference proteome</keyword>
<dbReference type="AlphaFoldDB" id="A0AAJ7DYK7"/>
<evidence type="ECO:0000256" key="2">
    <source>
        <dbReference type="ARBA" id="ARBA00018339"/>
    </source>
</evidence>
<sequence>MLDSVCKKHKRSKKTKKSWRKHADIKDVDNFLDNLRLEERLGNLFSHKKNEELFTVDKNRNTYNPIKNNNLTKSQYRELLNNLEPNCFAILKSFTAVPDPIVKRNCVKTKEKKKNYIFKQLKNQLNLKDKILIQNELSIQINKPKRDEFNIDIWKEKSIEFDFKNGWLNNNTRKHLLRNSGERQKRIPISLYKKSLLPSIIMPHPGTSYNPSYIDHKNLLLQIAMEEMKLIKEEKHLSRVTKKVFHKQTNDNDLSEMSEGLCIDKGKNYITHNENSEQNIQSINNLINNEDSEQNIQSINNPIKNSKKSLIQRRRQKEQQNLQQQQLKQKVEKKKIVDIYHLNNLKNQIIKTKKKEKFLHEKRLKMKAKRQLEPKILSKNKFEPLEQEFQIEQELSGNLWCTQPIGSLLKERYKSLQQRNIIAPGRLVL</sequence>
<comment type="similarity">
    <text evidence="1 5">Belongs to the NOP53 family.</text>
</comment>
<dbReference type="GO" id="GO:0005654">
    <property type="term" value="C:nucleoplasm"/>
    <property type="evidence" value="ECO:0007669"/>
    <property type="project" value="UniProtKB-SubCell"/>
</dbReference>
<dbReference type="PANTHER" id="PTHR14211">
    <property type="entry name" value="GLIOMA SUPPRESSOR CANDIDATE REGION GENE 2"/>
    <property type="match status" value="1"/>
</dbReference>
<reference evidence="8" key="1">
    <citation type="submission" date="2025-08" db="UniProtKB">
        <authorList>
            <consortium name="RefSeq"/>
        </authorList>
    </citation>
    <scope>IDENTIFICATION</scope>
</reference>